<feature type="domain" description="Cullin family profile" evidence="8">
    <location>
        <begin position="507"/>
        <end position="774"/>
    </location>
</feature>
<evidence type="ECO:0000256" key="1">
    <source>
        <dbReference type="ARBA" id="ARBA00016068"/>
    </source>
</evidence>
<dbReference type="Gene3D" id="1.10.10.10">
    <property type="entry name" value="Winged helix-like DNA-binding domain superfamily/Winged helix DNA-binding domain"/>
    <property type="match status" value="1"/>
</dbReference>
<reference evidence="9 10" key="1">
    <citation type="journal article" date="2023" name="G3 (Bethesda)">
        <title>A chromosome-level genome assembly of Zasmidium syzygii isolated from banana leaves.</title>
        <authorList>
            <person name="van Westerhoven A.C."/>
            <person name="Mehrabi R."/>
            <person name="Talebi R."/>
            <person name="Steentjes M.B.F."/>
            <person name="Corcolon B."/>
            <person name="Chong P.A."/>
            <person name="Kema G.H.J."/>
            <person name="Seidl M.F."/>
        </authorList>
    </citation>
    <scope>NUCLEOTIDE SEQUENCE [LARGE SCALE GENOMIC DNA]</scope>
    <source>
        <strain evidence="9 10">P124</strain>
    </source>
</reference>
<dbReference type="InterPro" id="IPR057975">
    <property type="entry name" value="TPR_ANAPC2"/>
</dbReference>
<feature type="region of interest" description="Disordered" evidence="7">
    <location>
        <begin position="14"/>
        <end position="36"/>
    </location>
</feature>
<evidence type="ECO:0000256" key="6">
    <source>
        <dbReference type="PROSITE-ProRule" id="PRU00330"/>
    </source>
</evidence>
<dbReference type="EMBL" id="JAXOVC010000009">
    <property type="protein sequence ID" value="KAK4497453.1"/>
    <property type="molecule type" value="Genomic_DNA"/>
</dbReference>
<comment type="similarity">
    <text evidence="6">Belongs to the cullin family.</text>
</comment>
<dbReference type="Pfam" id="PF08672">
    <property type="entry name" value="ANAPC2"/>
    <property type="match status" value="1"/>
</dbReference>
<gene>
    <name evidence="9" type="ORF">PRZ48_011904</name>
</gene>
<sequence length="892" mass="99620">MAVTTALRPANGDDIFSSVFPPKDHTTPTPEATPNIGTLASPGGAFGGFDISNNAADEAAKLNRAWSIATRFLTLSAGLTVQSRNSTHSPDIDHALHFLLDSPSARKDLLDWYMHEISTHFRHFTLPELSFWQQPIPVDKTHEVFAKTVQVLRQAQDVYLSTGSDHEDQQDLEEFMARIKQDFHVLVLNSLPRQRIQKTLASYLFQSIKSSLENSSNPEKCTKAGHCQCCTNLDLDALADLHAVGLGGSLGQRAFAHAVHKFIEGPATERRCFQVDWNHHTSVIAKLRSWVEDQFLPSIQQAISTLTSESTIELPLDQFMSAAVSSFGRQRVSALFDYVNSWPASEGAILDIREYINANGPGEKVQLCSSFTDQIQSRLLHAGASTTEILSVYMNVISVFKLLDARGVLLEKVAIPIRSYLRNREDTVQVIAASLLAEVDENGEVHAHDLEKICSDITIEIANSAVDAQDDRLLNWNDMEWVPDPIDAGPNYKSSRSDDIVGYILGLFDPDDFIKALAAAFGEHLIRSFDTELVKELRLVELLKSRLDATKLQQAEVMLKDMRDSVNLNRRINPTHHMPQGAPKPTPKDVQAALPEDGITVVSLWERFRGRMERQEFSAALHLVARHRNGLYFPKRARLSAEAIQNSPDPATENPGVHFGAKIVSGYFWPQLRDLNFAVPDQIKQHMAHYEQAFTAISGQRKLEWKHGAGTADIKLEFEDRVVEENGIEEWKVTLVDAFGQSNYDNTTGASVAELKSSLQMDEDLVHGALSYWIGKKVLYEKSPGKYAVLERLDMHVEQIDETQGDLEVFEDIDPETKLLRENAVMYQNFIEGMLRNQGAKEISGIMGITGMMRMVLPGFNHSDDDVKWLLDELESKGKVKSNAGGTLWAVV</sequence>
<evidence type="ECO:0000256" key="5">
    <source>
        <dbReference type="ARBA" id="ARBA00023306"/>
    </source>
</evidence>
<name>A0ABR0E864_ZASCE</name>
<dbReference type="InterPro" id="IPR036388">
    <property type="entry name" value="WH-like_DNA-bd_sf"/>
</dbReference>
<keyword evidence="5" id="KW-0131">Cell cycle</keyword>
<organism evidence="9 10">
    <name type="scientific">Zasmidium cellare</name>
    <name type="common">Wine cellar mold</name>
    <name type="synonym">Racodium cellare</name>
    <dbReference type="NCBI Taxonomy" id="395010"/>
    <lineage>
        <taxon>Eukaryota</taxon>
        <taxon>Fungi</taxon>
        <taxon>Dikarya</taxon>
        <taxon>Ascomycota</taxon>
        <taxon>Pezizomycotina</taxon>
        <taxon>Dothideomycetes</taxon>
        <taxon>Dothideomycetidae</taxon>
        <taxon>Mycosphaerellales</taxon>
        <taxon>Mycosphaerellaceae</taxon>
        <taxon>Zasmidium</taxon>
    </lineage>
</organism>
<evidence type="ECO:0000259" key="8">
    <source>
        <dbReference type="PROSITE" id="PS50069"/>
    </source>
</evidence>
<feature type="compositionally biased region" description="Polar residues" evidence="7">
    <location>
        <begin position="27"/>
        <end position="36"/>
    </location>
</feature>
<keyword evidence="3" id="KW-0498">Mitosis</keyword>
<evidence type="ECO:0000256" key="4">
    <source>
        <dbReference type="ARBA" id="ARBA00022786"/>
    </source>
</evidence>
<dbReference type="Gene3D" id="3.30.230.130">
    <property type="entry name" value="Cullin, Chain C, Domain 2"/>
    <property type="match status" value="1"/>
</dbReference>
<dbReference type="PANTHER" id="PTHR45957:SF1">
    <property type="entry name" value="ANAPHASE-PROMOTING COMPLEX SUBUNIT 2"/>
    <property type="match status" value="1"/>
</dbReference>
<dbReference type="InterPro" id="IPR014786">
    <property type="entry name" value="ANAPC2_C"/>
</dbReference>
<dbReference type="Pfam" id="PF26557">
    <property type="entry name" value="Cullin_AB"/>
    <property type="match status" value="1"/>
</dbReference>
<protein>
    <recommendedName>
        <fullName evidence="1">Anaphase-promoting complex subunit 2</fullName>
    </recommendedName>
</protein>
<dbReference type="Proteomes" id="UP001305779">
    <property type="component" value="Unassembled WGS sequence"/>
</dbReference>
<dbReference type="InterPro" id="IPR016158">
    <property type="entry name" value="Cullin_homology"/>
</dbReference>
<keyword evidence="10" id="KW-1185">Reference proteome</keyword>
<evidence type="ECO:0000256" key="7">
    <source>
        <dbReference type="SAM" id="MobiDB-lite"/>
    </source>
</evidence>
<keyword evidence="2" id="KW-0132">Cell division</keyword>
<comment type="caution">
    <text evidence="9">The sequence shown here is derived from an EMBL/GenBank/DDBJ whole genome shotgun (WGS) entry which is preliminary data.</text>
</comment>
<proteinExistence type="inferred from homology"/>
<dbReference type="InterPro" id="IPR059120">
    <property type="entry name" value="Cullin-like_AB"/>
</dbReference>
<evidence type="ECO:0000256" key="2">
    <source>
        <dbReference type="ARBA" id="ARBA00022618"/>
    </source>
</evidence>
<dbReference type="InterPro" id="IPR044554">
    <property type="entry name" value="ANAPC2"/>
</dbReference>
<dbReference type="Pfam" id="PF25773">
    <property type="entry name" value="TPR_ANAPC2"/>
    <property type="match status" value="1"/>
</dbReference>
<keyword evidence="4" id="KW-0833">Ubl conjugation pathway</keyword>
<dbReference type="SUPFAM" id="SSF75632">
    <property type="entry name" value="Cullin homology domain"/>
    <property type="match status" value="1"/>
</dbReference>
<evidence type="ECO:0000313" key="10">
    <source>
        <dbReference type="Proteomes" id="UP001305779"/>
    </source>
</evidence>
<evidence type="ECO:0000313" key="9">
    <source>
        <dbReference type="EMBL" id="KAK4497453.1"/>
    </source>
</evidence>
<dbReference type="PANTHER" id="PTHR45957">
    <property type="entry name" value="ANAPHASE-PROMOTING COMPLEX SUBUNIT 2"/>
    <property type="match status" value="1"/>
</dbReference>
<evidence type="ECO:0000256" key="3">
    <source>
        <dbReference type="ARBA" id="ARBA00022776"/>
    </source>
</evidence>
<accession>A0ABR0E864</accession>
<dbReference type="PROSITE" id="PS50069">
    <property type="entry name" value="CULLIN_2"/>
    <property type="match status" value="1"/>
</dbReference>
<dbReference type="InterPro" id="IPR036317">
    <property type="entry name" value="Cullin_homology_sf"/>
</dbReference>